<dbReference type="InterPro" id="IPR006953">
    <property type="entry name" value="Vesicle_Uso1_P115_head"/>
</dbReference>
<organism evidence="2 3">
    <name type="scientific">Mesorhabditis belari</name>
    <dbReference type="NCBI Taxonomy" id="2138241"/>
    <lineage>
        <taxon>Eukaryota</taxon>
        <taxon>Metazoa</taxon>
        <taxon>Ecdysozoa</taxon>
        <taxon>Nematoda</taxon>
        <taxon>Chromadorea</taxon>
        <taxon>Rhabditida</taxon>
        <taxon>Rhabditina</taxon>
        <taxon>Rhabditomorpha</taxon>
        <taxon>Rhabditoidea</taxon>
        <taxon>Rhabditidae</taxon>
        <taxon>Mesorhabditinae</taxon>
        <taxon>Mesorhabditis</taxon>
    </lineage>
</organism>
<keyword evidence="2" id="KW-1185">Reference proteome</keyword>
<evidence type="ECO:0000313" key="2">
    <source>
        <dbReference type="Proteomes" id="UP000887575"/>
    </source>
</evidence>
<feature type="domain" description="Vesicle tethering protein Uso1/P115-like head" evidence="1">
    <location>
        <begin position="21"/>
        <end position="69"/>
    </location>
</feature>
<evidence type="ECO:0000259" key="1">
    <source>
        <dbReference type="Pfam" id="PF04869"/>
    </source>
</evidence>
<dbReference type="InterPro" id="IPR011989">
    <property type="entry name" value="ARM-like"/>
</dbReference>
<dbReference type="GO" id="GO:0006886">
    <property type="term" value="P:intracellular protein transport"/>
    <property type="evidence" value="ECO:0007669"/>
    <property type="project" value="InterPro"/>
</dbReference>
<evidence type="ECO:0000313" key="3">
    <source>
        <dbReference type="WBParaSite" id="MBELARI_LOCUS19827"/>
    </source>
</evidence>
<dbReference type="Gene3D" id="1.25.10.10">
    <property type="entry name" value="Leucine-rich Repeat Variant"/>
    <property type="match status" value="1"/>
</dbReference>
<name>A0AAF3F0E7_9BILA</name>
<sequence length="92" mass="10620">MIIHQTQILSELSEGSQRPALLVLLLSLTAERQPFKLRYSVFYAFLSYLHDNEFGKTKFVETLLPAAHALTFNWHLFNLGLEPCDFCIAFLM</sequence>
<protein>
    <recommendedName>
        <fullName evidence="1">Vesicle tethering protein Uso1/P115-like head domain-containing protein</fullName>
    </recommendedName>
</protein>
<dbReference type="Proteomes" id="UP000887575">
    <property type="component" value="Unassembled WGS sequence"/>
</dbReference>
<dbReference type="GO" id="GO:0000139">
    <property type="term" value="C:Golgi membrane"/>
    <property type="evidence" value="ECO:0007669"/>
    <property type="project" value="InterPro"/>
</dbReference>
<accession>A0AAF3F0E7</accession>
<dbReference type="GO" id="GO:0048280">
    <property type="term" value="P:vesicle fusion with Golgi apparatus"/>
    <property type="evidence" value="ECO:0007669"/>
    <property type="project" value="InterPro"/>
</dbReference>
<dbReference type="WBParaSite" id="MBELARI_LOCUS19827">
    <property type="protein sequence ID" value="MBELARI_LOCUS19827"/>
    <property type="gene ID" value="MBELARI_LOCUS19827"/>
</dbReference>
<reference evidence="3 4" key="1">
    <citation type="submission" date="2024-02" db="UniProtKB">
        <authorList>
            <consortium name="WormBaseParasite"/>
        </authorList>
    </citation>
    <scope>IDENTIFICATION</scope>
</reference>
<dbReference type="AlphaFoldDB" id="A0AAF3F0E7"/>
<dbReference type="WBParaSite" id="MBELARI_LOCUS3612">
    <property type="protein sequence ID" value="MBELARI_LOCUS3612"/>
    <property type="gene ID" value="MBELARI_LOCUS3612"/>
</dbReference>
<evidence type="ECO:0000313" key="4">
    <source>
        <dbReference type="WBParaSite" id="MBELARI_LOCUS3612"/>
    </source>
</evidence>
<proteinExistence type="predicted"/>
<dbReference type="Pfam" id="PF04869">
    <property type="entry name" value="Uso1_p115_head"/>
    <property type="match status" value="1"/>
</dbReference>